<evidence type="ECO:0000256" key="3">
    <source>
        <dbReference type="ARBA" id="ARBA00022968"/>
    </source>
</evidence>
<dbReference type="PANTHER" id="PTHR33392">
    <property type="entry name" value="POLYISOPRENYL-TEICHOIC ACID--PEPTIDOGLYCAN TEICHOIC ACID TRANSFERASE TAGU"/>
    <property type="match status" value="1"/>
</dbReference>
<feature type="transmembrane region" description="Helical" evidence="5">
    <location>
        <begin position="45"/>
        <end position="67"/>
    </location>
</feature>
<keyword evidence="2 5" id="KW-0812">Transmembrane</keyword>
<name>A0A916RL47_9BACI</name>
<gene>
    <name evidence="7" type="ORF">GCM10008025_00390</name>
</gene>
<dbReference type="InterPro" id="IPR050922">
    <property type="entry name" value="LytR/CpsA/Psr_CW_biosynth"/>
</dbReference>
<organism evidence="7 8">
    <name type="scientific">Ornithinibacillus halotolerans</name>
    <dbReference type="NCBI Taxonomy" id="1274357"/>
    <lineage>
        <taxon>Bacteria</taxon>
        <taxon>Bacillati</taxon>
        <taxon>Bacillota</taxon>
        <taxon>Bacilli</taxon>
        <taxon>Bacillales</taxon>
        <taxon>Bacillaceae</taxon>
        <taxon>Ornithinibacillus</taxon>
    </lineage>
</organism>
<comment type="caution">
    <text evidence="7">The sequence shown here is derived from an EMBL/GenBank/DDBJ whole genome shotgun (WGS) entry which is preliminary data.</text>
</comment>
<comment type="similarity">
    <text evidence="1">Belongs to the LytR/CpsA/Psr (LCP) family.</text>
</comment>
<dbReference type="AlphaFoldDB" id="A0A916RL47"/>
<dbReference type="GO" id="GO:0071555">
    <property type="term" value="P:cell wall organization"/>
    <property type="evidence" value="ECO:0007669"/>
    <property type="project" value="UniProtKB-KW"/>
</dbReference>
<evidence type="ECO:0000256" key="4">
    <source>
        <dbReference type="ARBA" id="ARBA00022989"/>
    </source>
</evidence>
<evidence type="ECO:0000256" key="1">
    <source>
        <dbReference type="ARBA" id="ARBA00006068"/>
    </source>
</evidence>
<keyword evidence="8" id="KW-1185">Reference proteome</keyword>
<reference evidence="7" key="1">
    <citation type="journal article" date="2014" name="Int. J. Syst. Evol. Microbiol.">
        <title>Complete genome sequence of Corynebacterium casei LMG S-19264T (=DSM 44701T), isolated from a smear-ripened cheese.</title>
        <authorList>
            <consortium name="US DOE Joint Genome Institute (JGI-PGF)"/>
            <person name="Walter F."/>
            <person name="Albersmeier A."/>
            <person name="Kalinowski J."/>
            <person name="Ruckert C."/>
        </authorList>
    </citation>
    <scope>NUCLEOTIDE SEQUENCE</scope>
    <source>
        <strain evidence="7">CGMCC 1.12408</strain>
    </source>
</reference>
<dbReference type="Pfam" id="PF03816">
    <property type="entry name" value="LytR_cpsA_psr"/>
    <property type="match status" value="1"/>
</dbReference>
<dbReference type="RefSeq" id="WP_188382665.1">
    <property type="nucleotide sequence ID" value="NZ_BMEY01000001.1"/>
</dbReference>
<protein>
    <recommendedName>
        <fullName evidence="6">Cell envelope-related transcriptional attenuator domain-containing protein</fullName>
    </recommendedName>
</protein>
<dbReference type="EMBL" id="BMEY01000001">
    <property type="protein sequence ID" value="GGA60297.1"/>
    <property type="molecule type" value="Genomic_DNA"/>
</dbReference>
<accession>A0A916RL47</accession>
<proteinExistence type="inferred from homology"/>
<dbReference type="PANTHER" id="PTHR33392:SF6">
    <property type="entry name" value="POLYISOPRENYL-TEICHOIC ACID--PEPTIDOGLYCAN TEICHOIC ACID TRANSFERASE TAGU"/>
    <property type="match status" value="1"/>
</dbReference>
<evidence type="ECO:0000256" key="5">
    <source>
        <dbReference type="SAM" id="Phobius"/>
    </source>
</evidence>
<sequence length="324" mass="36582">MRDNSWVDREELTFTEEDRQKVFQQLKQKNHSAERKSLISISKRLTYVTASLFVVGLCFLLFLPSILSENILNDGTRTNPASVVGQSENTHTGLLSIKNESNRIPINLLFSYSEDKNEMKVISIPRDTYVPIITSDGTTMYDKLAHAYVYGSDGAGSVKNSVSELFDLPIDYYAVMHLETFSTMVHSVDGIEFDLEEDVRIRAITQDVFDLPKGPNQLSGEEVVALILDATNGSSIGSETIEILLNHLFNKLFTEIPQEQLEDAFAEIEGNIPKQLLDELPELPQTQLVSLTDGMIPVMKNELYYIEFDKDFLDSALDEFTTFE</sequence>
<dbReference type="Proteomes" id="UP000613512">
    <property type="component" value="Unassembled WGS sequence"/>
</dbReference>
<keyword evidence="4 5" id="KW-1133">Transmembrane helix</keyword>
<evidence type="ECO:0000256" key="2">
    <source>
        <dbReference type="ARBA" id="ARBA00022692"/>
    </source>
</evidence>
<evidence type="ECO:0000259" key="6">
    <source>
        <dbReference type="Pfam" id="PF03816"/>
    </source>
</evidence>
<reference evidence="7" key="2">
    <citation type="submission" date="2020-09" db="EMBL/GenBank/DDBJ databases">
        <authorList>
            <person name="Sun Q."/>
            <person name="Zhou Y."/>
        </authorList>
    </citation>
    <scope>NUCLEOTIDE SEQUENCE</scope>
    <source>
        <strain evidence="7">CGMCC 1.12408</strain>
    </source>
</reference>
<evidence type="ECO:0000313" key="8">
    <source>
        <dbReference type="Proteomes" id="UP000613512"/>
    </source>
</evidence>
<dbReference type="Gene3D" id="3.40.630.190">
    <property type="entry name" value="LCP protein"/>
    <property type="match status" value="1"/>
</dbReference>
<dbReference type="InterPro" id="IPR004474">
    <property type="entry name" value="LytR_CpsA_psr"/>
</dbReference>
<evidence type="ECO:0000313" key="7">
    <source>
        <dbReference type="EMBL" id="GGA60297.1"/>
    </source>
</evidence>
<keyword evidence="5" id="KW-0472">Membrane</keyword>
<keyword evidence="3" id="KW-0735">Signal-anchor</keyword>
<feature type="domain" description="Cell envelope-related transcriptional attenuator" evidence="6">
    <location>
        <begin position="108"/>
        <end position="226"/>
    </location>
</feature>